<proteinExistence type="predicted"/>
<accession>A0AAW6SV86</accession>
<sequence length="127" mass="14358">MVTNKWVKVKASMGYYKYSNGGGKARHSTNEKKISKYNKYFDDFTDRVDNMKSIENNTLRDVIGLGLIEAAIKMGKDFFLANAKNLIKKFGKGLPIAGLAIALIEYNYKDDKAVTAINKIPGSYYKW</sequence>
<dbReference type="RefSeq" id="WP_280617575.1">
    <property type="nucleotide sequence ID" value="NZ_JAROYP010000010.1"/>
</dbReference>
<dbReference type="Proteomes" id="UP001159179">
    <property type="component" value="Unassembled WGS sequence"/>
</dbReference>
<dbReference type="AlphaFoldDB" id="A0AAW6SV86"/>
<organism evidence="1 2">
    <name type="scientific">Heyndrickxia oleronia</name>
    <dbReference type="NCBI Taxonomy" id="38875"/>
    <lineage>
        <taxon>Bacteria</taxon>
        <taxon>Bacillati</taxon>
        <taxon>Bacillota</taxon>
        <taxon>Bacilli</taxon>
        <taxon>Bacillales</taxon>
        <taxon>Bacillaceae</taxon>
        <taxon>Heyndrickxia</taxon>
    </lineage>
</organism>
<comment type="caution">
    <text evidence="1">The sequence shown here is derived from an EMBL/GenBank/DDBJ whole genome shotgun (WGS) entry which is preliminary data.</text>
</comment>
<name>A0AAW6SV86_9BACI</name>
<gene>
    <name evidence="1" type="ORF">P5X88_17485</name>
</gene>
<reference evidence="1" key="1">
    <citation type="submission" date="2023-03" db="EMBL/GenBank/DDBJ databases">
        <title>Bacterial isolates from washroom surfaces on a university campus.</title>
        <authorList>
            <person name="Holman D.B."/>
            <person name="Gzyl K.E."/>
            <person name="Taheri A.E."/>
        </authorList>
    </citation>
    <scope>NUCLEOTIDE SEQUENCE</scope>
    <source>
        <strain evidence="1">RD03</strain>
    </source>
</reference>
<dbReference type="EMBL" id="JAROYP010000010">
    <property type="protein sequence ID" value="MDH5162730.1"/>
    <property type="molecule type" value="Genomic_DNA"/>
</dbReference>
<protein>
    <submittedName>
        <fullName evidence="1">Uncharacterized protein</fullName>
    </submittedName>
</protein>
<evidence type="ECO:0000313" key="2">
    <source>
        <dbReference type="Proteomes" id="UP001159179"/>
    </source>
</evidence>
<evidence type="ECO:0000313" key="1">
    <source>
        <dbReference type="EMBL" id="MDH5162730.1"/>
    </source>
</evidence>